<gene>
    <name evidence="4" type="ORF">MNAN1_003447</name>
</gene>
<evidence type="ECO:0000313" key="5">
    <source>
        <dbReference type="Proteomes" id="UP001213623"/>
    </source>
</evidence>
<evidence type="ECO:0000256" key="1">
    <source>
        <dbReference type="ARBA" id="ARBA00004370"/>
    </source>
</evidence>
<feature type="domain" description="Bacterial surface antigen (D15)" evidence="3">
    <location>
        <begin position="66"/>
        <end position="195"/>
    </location>
</feature>
<name>A0AAF0EPK0_9BASI</name>
<dbReference type="EMBL" id="CP119897">
    <property type="protein sequence ID" value="WFD28436.1"/>
    <property type="molecule type" value="Genomic_DNA"/>
</dbReference>
<protein>
    <recommendedName>
        <fullName evidence="3">Bacterial surface antigen (D15) domain-containing protein</fullName>
    </recommendedName>
</protein>
<comment type="subcellular location">
    <subcellularLocation>
        <location evidence="1">Membrane</location>
    </subcellularLocation>
</comment>
<keyword evidence="5" id="KW-1185">Reference proteome</keyword>
<evidence type="ECO:0000256" key="2">
    <source>
        <dbReference type="ARBA" id="ARBA00023136"/>
    </source>
</evidence>
<accession>A0AAF0EPK0</accession>
<sequence length="287" mass="31619">MPILQRRKHGLPLGGQPTTIFEIIQSATSLSSDISKMDIVKDITVQLEPAQHPVQHAAEEVDVLAFTTPVFASPDIWANISSISQHRDLTNFISAHEGQHVLRSALMYSAPDGTRHELAYEASHRHFHHILPEASVAIRRLAKPSFKSAISYTIERDTRDNSFITMVGSYFKSVLEYAGLGGDTSYIKSETQASLSNTFAEHWLHAFTNMGQLMQVQPRTFVPLTPDAPVGLSSFHELLQPSASMGVGLLFQQGPVRLELNFGLPLCVRAGDGSRKGLQFGIGLEFL</sequence>
<dbReference type="InterPro" id="IPR000184">
    <property type="entry name" value="Bac_surfAg_D15"/>
</dbReference>
<dbReference type="Proteomes" id="UP001213623">
    <property type="component" value="Chromosome 6"/>
</dbReference>
<evidence type="ECO:0000313" key="4">
    <source>
        <dbReference type="EMBL" id="WFD28436.1"/>
    </source>
</evidence>
<dbReference type="Pfam" id="PF01103">
    <property type="entry name" value="Omp85"/>
    <property type="match status" value="1"/>
</dbReference>
<dbReference type="AlphaFoldDB" id="A0AAF0EPK0"/>
<keyword evidence="2" id="KW-0472">Membrane</keyword>
<organism evidence="4 5">
    <name type="scientific">Malassezia nana</name>
    <dbReference type="NCBI Taxonomy" id="180528"/>
    <lineage>
        <taxon>Eukaryota</taxon>
        <taxon>Fungi</taxon>
        <taxon>Dikarya</taxon>
        <taxon>Basidiomycota</taxon>
        <taxon>Ustilaginomycotina</taxon>
        <taxon>Malasseziomycetes</taxon>
        <taxon>Malasseziales</taxon>
        <taxon>Malasseziaceae</taxon>
        <taxon>Malassezia</taxon>
    </lineage>
</organism>
<dbReference type="GO" id="GO:0019867">
    <property type="term" value="C:outer membrane"/>
    <property type="evidence" value="ECO:0007669"/>
    <property type="project" value="InterPro"/>
</dbReference>
<proteinExistence type="predicted"/>
<dbReference type="Gene3D" id="2.40.160.50">
    <property type="entry name" value="membrane protein fhac: a member of the omp85/tpsb transporter family"/>
    <property type="match status" value="1"/>
</dbReference>
<evidence type="ECO:0000259" key="3">
    <source>
        <dbReference type="Pfam" id="PF01103"/>
    </source>
</evidence>
<reference evidence="4" key="1">
    <citation type="submission" date="2023-03" db="EMBL/GenBank/DDBJ databases">
        <title>Mating type loci evolution in Malassezia.</title>
        <authorList>
            <person name="Coelho M.A."/>
        </authorList>
    </citation>
    <scope>NUCLEOTIDE SEQUENCE</scope>
    <source>
        <strain evidence="4">CBS 9557</strain>
    </source>
</reference>